<reference evidence="2" key="2">
    <citation type="submission" date="2021-01" db="EMBL/GenBank/DDBJ databases">
        <authorList>
            <person name="Schikora-Tamarit M.A."/>
        </authorList>
    </citation>
    <scope>NUCLEOTIDE SEQUENCE</scope>
    <source>
        <strain evidence="2">CBS6075</strain>
    </source>
</reference>
<dbReference type="GeneID" id="70235994"/>
<gene>
    <name evidence="2" type="ORF">OGAPHI_004029</name>
</gene>
<name>A0A9P8T5F1_9ASCO</name>
<proteinExistence type="predicted"/>
<dbReference type="EMBL" id="JAEUBE010000295">
    <property type="protein sequence ID" value="KAH3665841.1"/>
    <property type="molecule type" value="Genomic_DNA"/>
</dbReference>
<reference evidence="2" key="1">
    <citation type="journal article" date="2021" name="Open Biol.">
        <title>Shared evolutionary footprints suggest mitochondrial oxidative damage underlies multiple complex I losses in fungi.</title>
        <authorList>
            <person name="Schikora-Tamarit M.A."/>
            <person name="Marcet-Houben M."/>
            <person name="Nosek J."/>
            <person name="Gabaldon T."/>
        </authorList>
    </citation>
    <scope>NUCLEOTIDE SEQUENCE</scope>
    <source>
        <strain evidence="2">CBS6075</strain>
    </source>
</reference>
<feature type="region of interest" description="Disordered" evidence="1">
    <location>
        <begin position="1"/>
        <end position="23"/>
    </location>
</feature>
<evidence type="ECO:0000313" key="2">
    <source>
        <dbReference type="EMBL" id="KAH3665841.1"/>
    </source>
</evidence>
<accession>A0A9P8T5F1</accession>
<keyword evidence="3" id="KW-1185">Reference proteome</keyword>
<sequence>MEAETWKNGTAEQVAAGPHKMGDFDADAKEPLYSLQASSEARNICGGLGLTEANVDFGWASVPVLVGWCCWHGWREGLGQAESQTPTGMSKAGIFRSTVPTEIDPQAIVGRLKFQ</sequence>
<evidence type="ECO:0000313" key="3">
    <source>
        <dbReference type="Proteomes" id="UP000769157"/>
    </source>
</evidence>
<dbReference type="RefSeq" id="XP_046061045.1">
    <property type="nucleotide sequence ID" value="XM_046205064.1"/>
</dbReference>
<evidence type="ECO:0000256" key="1">
    <source>
        <dbReference type="SAM" id="MobiDB-lite"/>
    </source>
</evidence>
<protein>
    <submittedName>
        <fullName evidence="2">Uncharacterized protein</fullName>
    </submittedName>
</protein>
<organism evidence="2 3">
    <name type="scientific">Ogataea philodendri</name>
    <dbReference type="NCBI Taxonomy" id="1378263"/>
    <lineage>
        <taxon>Eukaryota</taxon>
        <taxon>Fungi</taxon>
        <taxon>Dikarya</taxon>
        <taxon>Ascomycota</taxon>
        <taxon>Saccharomycotina</taxon>
        <taxon>Pichiomycetes</taxon>
        <taxon>Pichiales</taxon>
        <taxon>Pichiaceae</taxon>
        <taxon>Ogataea</taxon>
    </lineage>
</organism>
<dbReference type="Proteomes" id="UP000769157">
    <property type="component" value="Unassembled WGS sequence"/>
</dbReference>
<dbReference type="AlphaFoldDB" id="A0A9P8T5F1"/>
<comment type="caution">
    <text evidence="2">The sequence shown here is derived from an EMBL/GenBank/DDBJ whole genome shotgun (WGS) entry which is preliminary data.</text>
</comment>